<organism evidence="2 3">
    <name type="scientific">Deinococcus cellulosilyticus (strain DSM 18568 / NBRC 106333 / KACC 11606 / 5516J-15)</name>
    <dbReference type="NCBI Taxonomy" id="1223518"/>
    <lineage>
        <taxon>Bacteria</taxon>
        <taxon>Thermotogati</taxon>
        <taxon>Deinococcota</taxon>
        <taxon>Deinococci</taxon>
        <taxon>Deinococcales</taxon>
        <taxon>Deinococcaceae</taxon>
        <taxon>Deinococcus</taxon>
    </lineage>
</organism>
<evidence type="ECO:0000256" key="1">
    <source>
        <dbReference type="SAM" id="Phobius"/>
    </source>
</evidence>
<sequence length="46" mass="4990">MNFGHFCVLAMGVVVFAGARNDTVLLILMMILGLCIWGLLIKGKIP</sequence>
<keyword evidence="1" id="KW-1133">Transmembrane helix</keyword>
<name>A0A511N2Y9_DEIC1</name>
<dbReference type="AlphaFoldDB" id="A0A511N2Y9"/>
<gene>
    <name evidence="2" type="ORF">DC3_28600</name>
</gene>
<keyword evidence="1" id="KW-0812">Transmembrane</keyword>
<keyword evidence="3" id="KW-1185">Reference proteome</keyword>
<dbReference type="EMBL" id="BJXB01000012">
    <property type="protein sequence ID" value="GEM47225.1"/>
    <property type="molecule type" value="Genomic_DNA"/>
</dbReference>
<evidence type="ECO:0000313" key="3">
    <source>
        <dbReference type="Proteomes" id="UP000321306"/>
    </source>
</evidence>
<keyword evidence="1" id="KW-0472">Membrane</keyword>
<comment type="caution">
    <text evidence="2">The sequence shown here is derived from an EMBL/GenBank/DDBJ whole genome shotgun (WGS) entry which is preliminary data.</text>
</comment>
<protein>
    <submittedName>
        <fullName evidence="2">Uncharacterized protein</fullName>
    </submittedName>
</protein>
<evidence type="ECO:0000313" key="2">
    <source>
        <dbReference type="EMBL" id="GEM47225.1"/>
    </source>
</evidence>
<proteinExistence type="predicted"/>
<accession>A0A511N2Y9</accession>
<reference evidence="2 3" key="1">
    <citation type="submission" date="2019-07" db="EMBL/GenBank/DDBJ databases">
        <title>Whole genome shotgun sequence of Deinococcus cellulosilyticus NBRC 106333.</title>
        <authorList>
            <person name="Hosoyama A."/>
            <person name="Uohara A."/>
            <person name="Ohji S."/>
            <person name="Ichikawa N."/>
        </authorList>
    </citation>
    <scope>NUCLEOTIDE SEQUENCE [LARGE SCALE GENOMIC DNA]</scope>
    <source>
        <strain evidence="2 3">NBRC 106333</strain>
    </source>
</reference>
<feature type="transmembrane region" description="Helical" evidence="1">
    <location>
        <begin position="23"/>
        <end position="41"/>
    </location>
</feature>
<dbReference type="Proteomes" id="UP000321306">
    <property type="component" value="Unassembled WGS sequence"/>
</dbReference>
<dbReference type="RefSeq" id="WP_186816036.1">
    <property type="nucleotide sequence ID" value="NZ_BJXB01000012.1"/>
</dbReference>